<evidence type="ECO:0000256" key="2">
    <source>
        <dbReference type="ARBA" id="ARBA00009904"/>
    </source>
</evidence>
<evidence type="ECO:0000256" key="9">
    <source>
        <dbReference type="SAM" id="Coils"/>
    </source>
</evidence>
<proteinExistence type="inferred from homology"/>
<evidence type="ECO:0000313" key="10">
    <source>
        <dbReference type="EMBL" id="MCE5167615.1"/>
    </source>
</evidence>
<dbReference type="InterPro" id="IPR002490">
    <property type="entry name" value="V-ATPase_116kDa_su"/>
</dbReference>
<evidence type="ECO:0000256" key="3">
    <source>
        <dbReference type="ARBA" id="ARBA00022448"/>
    </source>
</evidence>
<keyword evidence="11" id="KW-1185">Reference proteome</keyword>
<comment type="caution">
    <text evidence="10">The sequence shown here is derived from an EMBL/GenBank/DDBJ whole genome shotgun (WGS) entry which is preliminary data.</text>
</comment>
<dbReference type="PANTHER" id="PTHR11629:SF112">
    <property type="entry name" value="V-TYPE PROTON ATPASE SUBUNIT A3"/>
    <property type="match status" value="1"/>
</dbReference>
<evidence type="ECO:0000256" key="4">
    <source>
        <dbReference type="ARBA" id="ARBA00022692"/>
    </source>
</evidence>
<keyword evidence="7" id="KW-0472">Membrane</keyword>
<keyword evidence="4" id="KW-0812">Transmembrane</keyword>
<evidence type="ECO:0000256" key="7">
    <source>
        <dbReference type="ARBA" id="ARBA00023136"/>
    </source>
</evidence>
<protein>
    <recommendedName>
        <fullName evidence="8">V-type proton ATPase subunit a</fullName>
    </recommendedName>
</protein>
<comment type="subcellular location">
    <subcellularLocation>
        <location evidence="1">Membrane</location>
        <topology evidence="1">Multi-pass membrane protein</topology>
    </subcellularLocation>
</comment>
<evidence type="ECO:0000313" key="11">
    <source>
        <dbReference type="Proteomes" id="UP000823775"/>
    </source>
</evidence>
<keyword evidence="9" id="KW-0175">Coiled coil</keyword>
<comment type="function">
    <text evidence="8">Essential component of the vacuolar proton pump (V-ATPase), a multimeric enzyme that catalyzes the translocation of protons across the membranes. Required for assembly and activity of the V-ATPase.</text>
</comment>
<name>A0ABS8Y7I5_DATST</name>
<dbReference type="EMBL" id="JACEIK010179870">
    <property type="protein sequence ID" value="MCE5167615.1"/>
    <property type="molecule type" value="Genomic_DNA"/>
</dbReference>
<dbReference type="Pfam" id="PF01496">
    <property type="entry name" value="V_ATPase_I"/>
    <property type="match status" value="1"/>
</dbReference>
<comment type="similarity">
    <text evidence="2 8">Belongs to the V-ATPase 116 kDa subunit family.</text>
</comment>
<keyword evidence="6 8" id="KW-0406">Ion transport</keyword>
<dbReference type="Proteomes" id="UP000823775">
    <property type="component" value="Unassembled WGS sequence"/>
</dbReference>
<organism evidence="10 11">
    <name type="scientific">Datura stramonium</name>
    <name type="common">Jimsonweed</name>
    <name type="synonym">Common thornapple</name>
    <dbReference type="NCBI Taxonomy" id="4076"/>
    <lineage>
        <taxon>Eukaryota</taxon>
        <taxon>Viridiplantae</taxon>
        <taxon>Streptophyta</taxon>
        <taxon>Embryophyta</taxon>
        <taxon>Tracheophyta</taxon>
        <taxon>Spermatophyta</taxon>
        <taxon>Magnoliopsida</taxon>
        <taxon>eudicotyledons</taxon>
        <taxon>Gunneridae</taxon>
        <taxon>Pentapetalae</taxon>
        <taxon>asterids</taxon>
        <taxon>lamiids</taxon>
        <taxon>Solanales</taxon>
        <taxon>Solanaceae</taxon>
        <taxon>Solanoideae</taxon>
        <taxon>Datureae</taxon>
        <taxon>Datura</taxon>
    </lineage>
</organism>
<evidence type="ECO:0000256" key="8">
    <source>
        <dbReference type="RuleBase" id="RU361189"/>
    </source>
</evidence>
<keyword evidence="5" id="KW-1133">Transmembrane helix</keyword>
<feature type="non-terminal residue" evidence="10">
    <location>
        <position position="147"/>
    </location>
</feature>
<gene>
    <name evidence="10" type="primary">VHA-A3_1</name>
    <name evidence="10" type="ORF">HAX54_013314</name>
</gene>
<evidence type="ECO:0000256" key="1">
    <source>
        <dbReference type="ARBA" id="ARBA00004141"/>
    </source>
</evidence>
<accession>A0ABS8Y7I5</accession>
<feature type="non-terminal residue" evidence="10">
    <location>
        <position position="1"/>
    </location>
</feature>
<keyword evidence="3 8" id="KW-0813">Transport</keyword>
<reference evidence="10 11" key="1">
    <citation type="journal article" date="2021" name="BMC Genomics">
        <title>Datura genome reveals duplications of psychoactive alkaloid biosynthetic genes and high mutation rate following tissue culture.</title>
        <authorList>
            <person name="Rajewski A."/>
            <person name="Carter-House D."/>
            <person name="Stajich J."/>
            <person name="Litt A."/>
        </authorList>
    </citation>
    <scope>NUCLEOTIDE SEQUENCE [LARGE SCALE GENOMIC DNA]</scope>
    <source>
        <strain evidence="10">AR-01</strain>
    </source>
</reference>
<dbReference type="PANTHER" id="PTHR11629">
    <property type="entry name" value="VACUOLAR PROTON ATPASES"/>
    <property type="match status" value="1"/>
</dbReference>
<keyword evidence="8" id="KW-0375">Hydrogen ion transport</keyword>
<evidence type="ECO:0000256" key="5">
    <source>
        <dbReference type="ARBA" id="ARBA00022989"/>
    </source>
</evidence>
<sequence length="147" mass="16711">SMQLVQIIIPNESAHRTIDYLGEIGLIQFRDLNAEKSPFQRTYANQIKRCGEMARKLRLFKEQMSKAGLLSSSVTATQVDLSFDDLEVKLGDLESELIEMNANGDELQRSYNELVEYKLVLQKTGEFFHIAQSSAEALHREQASNQT</sequence>
<evidence type="ECO:0000256" key="6">
    <source>
        <dbReference type="ARBA" id="ARBA00023065"/>
    </source>
</evidence>
<feature type="coiled-coil region" evidence="9">
    <location>
        <begin position="83"/>
        <end position="110"/>
    </location>
</feature>